<reference evidence="2 3" key="1">
    <citation type="submission" date="2016-04" db="EMBL/GenBank/DDBJ databases">
        <title>Genome sequence of Clostridium magnum DSM 2767.</title>
        <authorList>
            <person name="Poehlein A."/>
            <person name="Uhlig R."/>
            <person name="Fischer R."/>
            <person name="Bahl H."/>
            <person name="Daniel R."/>
        </authorList>
    </citation>
    <scope>NUCLEOTIDE SEQUENCE [LARGE SCALE GENOMIC DNA]</scope>
    <source>
        <strain evidence="2 3">DSM 2767</strain>
    </source>
</reference>
<dbReference type="PATRIC" id="fig|1121326.3.peg.5889"/>
<protein>
    <recommendedName>
        <fullName evidence="1">N-terminal domain-containing protein</fullName>
    </recommendedName>
</protein>
<dbReference type="Pfam" id="PF08401">
    <property type="entry name" value="ArdcN"/>
    <property type="match status" value="1"/>
</dbReference>
<proteinExistence type="predicted"/>
<name>A0A162QT21_9CLOT</name>
<comment type="caution">
    <text evidence="2">The sequence shown here is derived from an EMBL/GenBank/DDBJ whole genome shotgun (WGS) entry which is preliminary data.</text>
</comment>
<accession>A0A162QT21</accession>
<dbReference type="OrthoDB" id="9803716at2"/>
<organism evidence="2 3">
    <name type="scientific">Clostridium magnum DSM 2767</name>
    <dbReference type="NCBI Taxonomy" id="1121326"/>
    <lineage>
        <taxon>Bacteria</taxon>
        <taxon>Bacillati</taxon>
        <taxon>Bacillota</taxon>
        <taxon>Clostridia</taxon>
        <taxon>Eubacteriales</taxon>
        <taxon>Clostridiaceae</taxon>
        <taxon>Clostridium</taxon>
    </lineage>
</organism>
<evidence type="ECO:0000313" key="2">
    <source>
        <dbReference type="EMBL" id="KZL88924.1"/>
    </source>
</evidence>
<dbReference type="STRING" id="1121326.CLMAG_58280"/>
<evidence type="ECO:0000259" key="1">
    <source>
        <dbReference type="Pfam" id="PF08401"/>
    </source>
</evidence>
<dbReference type="Proteomes" id="UP000076603">
    <property type="component" value="Unassembled WGS sequence"/>
</dbReference>
<sequence length="391" mass="44380">MTNENVVNKEEMQEYQKQLIEGVQGVLSSDKWKEYLTVQSKFHKFSFNNTIMILLQNPSATMVMGKKKWNELNREVIIGEEPIKVFAPKFKTYNKDNKGKPKVEISKFSKGDVLNVKGEIIKQDFKGKNGYGIYLMEIDQMNYDDMTGYLRVVSATEELEIGGIYRLDGVIDTYKNLKQLKVTDIECLGKASKKAKGQILTGFQLVDLYDLSQTEGEDLPEICEDITGDSEQAQLILEILSKIVDIPIVEEDIEHNGYFSPSEQKIGIKKSLSLNHKAKTGIHEYSHYVMDKLKAGGLDLSKYTKDTKTKKGLYAVEEVIVESIAFMVCKYYNIDTSKYSFEYVASWSGNVSKVKEVGGLIQKYFSKIIEKMEAAKNEILGIDTELQAEAM</sequence>
<dbReference type="AlphaFoldDB" id="A0A162QT21"/>
<gene>
    <name evidence="2" type="ORF">CLMAG_58280</name>
</gene>
<dbReference type="InterPro" id="IPR013610">
    <property type="entry name" value="ArdC_N"/>
</dbReference>
<feature type="domain" description="N-terminal" evidence="1">
    <location>
        <begin position="32"/>
        <end position="100"/>
    </location>
</feature>
<dbReference type="RefSeq" id="WP_066630459.1">
    <property type="nucleotide sequence ID" value="NZ_FQXL01000030.1"/>
</dbReference>
<dbReference type="GO" id="GO:0003697">
    <property type="term" value="F:single-stranded DNA binding"/>
    <property type="evidence" value="ECO:0007669"/>
    <property type="project" value="InterPro"/>
</dbReference>
<dbReference type="EMBL" id="LWAE01000013">
    <property type="protein sequence ID" value="KZL88924.1"/>
    <property type="molecule type" value="Genomic_DNA"/>
</dbReference>
<keyword evidence="3" id="KW-1185">Reference proteome</keyword>
<evidence type="ECO:0000313" key="3">
    <source>
        <dbReference type="Proteomes" id="UP000076603"/>
    </source>
</evidence>